<evidence type="ECO:0000256" key="1">
    <source>
        <dbReference type="ARBA" id="ARBA00010139"/>
    </source>
</evidence>
<dbReference type="SUPFAM" id="SSF51905">
    <property type="entry name" value="FAD/NAD(P)-binding domain"/>
    <property type="match status" value="1"/>
</dbReference>
<dbReference type="EMBL" id="JH651172">
    <property type="protein sequence ID" value="EXA28905.1"/>
    <property type="molecule type" value="Genomic_DNA"/>
</dbReference>
<evidence type="ECO:0008006" key="3">
    <source>
        <dbReference type="Google" id="ProtNLM"/>
    </source>
</evidence>
<sequence length="157" mass="17670">MLAGLFSTQFDRTRDMWMTGTKKNREMHNACIPFLEREVKDPTVREKLRSTSEFGCKRVLFMDDWYSLFNNSNVELITEGPVRITSGAIVSKPPHALDQTDRALDPVGAYLEKAKDGPTEEVLHDIDVLIWGTGFDMNDSGGHFNIFGENGALLSQT</sequence>
<comment type="similarity">
    <text evidence="1">Belongs to the FAD-binding monooxygenase family.</text>
</comment>
<dbReference type="HOGENOM" id="CLU_1677949_0_0_1"/>
<dbReference type="InterPro" id="IPR051209">
    <property type="entry name" value="FAD-bind_Monooxygenase_sf"/>
</dbReference>
<organism evidence="2">
    <name type="scientific">Fusarium oxysporum f. sp. pisi HDV247</name>
    <dbReference type="NCBI Taxonomy" id="1080344"/>
    <lineage>
        <taxon>Eukaryota</taxon>
        <taxon>Fungi</taxon>
        <taxon>Dikarya</taxon>
        <taxon>Ascomycota</taxon>
        <taxon>Pezizomycotina</taxon>
        <taxon>Sordariomycetes</taxon>
        <taxon>Hypocreomycetidae</taxon>
        <taxon>Hypocreales</taxon>
        <taxon>Nectriaceae</taxon>
        <taxon>Fusarium</taxon>
        <taxon>Fusarium oxysporum species complex</taxon>
    </lineage>
</organism>
<dbReference type="PANTHER" id="PTHR42877:SF7">
    <property type="entry name" value="FLAVIN-BINDING MONOOXYGENASE-RELATED"/>
    <property type="match status" value="1"/>
</dbReference>
<name>W9NM19_FUSOX</name>
<dbReference type="AlphaFoldDB" id="W9NM19"/>
<dbReference type="OrthoDB" id="74360at2759"/>
<evidence type="ECO:0000313" key="2">
    <source>
        <dbReference type="EMBL" id="EXA28905.1"/>
    </source>
</evidence>
<dbReference type="Proteomes" id="UP000030751">
    <property type="component" value="Unassembled WGS sequence"/>
</dbReference>
<gene>
    <name evidence="2" type="ORF">FOVG_19523</name>
</gene>
<proteinExistence type="inferred from homology"/>
<reference evidence="2" key="2">
    <citation type="submission" date="2012-05" db="EMBL/GenBank/DDBJ databases">
        <title>Annotation of the Genome Sequence of Fusarium oxysporum HDV247.</title>
        <authorList>
            <consortium name="The Broad Institute Genomics Platform"/>
            <person name="Ma L.-J."/>
            <person name="Corby-Kistler H."/>
            <person name="Broz K."/>
            <person name="Gale L.R."/>
            <person name="Jonkers W."/>
            <person name="O'Donnell K."/>
            <person name="Ploetz R."/>
            <person name="Steinberg C."/>
            <person name="Schwartz D.C."/>
            <person name="VanEtten H."/>
            <person name="Zhou S."/>
            <person name="Young S.K."/>
            <person name="Zeng Q."/>
            <person name="Gargeya S."/>
            <person name="Fitzgerald M."/>
            <person name="Abouelleil A."/>
            <person name="Alvarado L."/>
            <person name="Chapman S.B."/>
            <person name="Gainer-Dewar J."/>
            <person name="Goldberg J."/>
            <person name="Griggs A."/>
            <person name="Gujja S."/>
            <person name="Hansen M."/>
            <person name="Howarth C."/>
            <person name="Imamovic A."/>
            <person name="Ireland A."/>
            <person name="Larimer J."/>
            <person name="McCowan C."/>
            <person name="Murphy C."/>
            <person name="Pearson M."/>
            <person name="Poon T.W."/>
            <person name="Priest M."/>
            <person name="Roberts A."/>
            <person name="Saif S."/>
            <person name="Shea T."/>
            <person name="Sykes S."/>
            <person name="Wortman J."/>
            <person name="Nusbaum C."/>
            <person name="Birren B."/>
        </authorList>
    </citation>
    <scope>NUCLEOTIDE SEQUENCE</scope>
    <source>
        <strain evidence="2">HDV247</strain>
    </source>
</reference>
<reference evidence="2" key="1">
    <citation type="submission" date="2011-10" db="EMBL/GenBank/DDBJ databases">
        <title>The Genome Sequence of Fusarium oxysporum HDV247.</title>
        <authorList>
            <consortium name="The Broad Institute Genome Sequencing Platform"/>
            <person name="Ma L.-J."/>
            <person name="Gale L.R."/>
            <person name="Schwartz D.C."/>
            <person name="Zhou S."/>
            <person name="Corby-Kistler H."/>
            <person name="Young S.K."/>
            <person name="Zeng Q."/>
            <person name="Gargeya S."/>
            <person name="Fitzgerald M."/>
            <person name="Haas B."/>
            <person name="Abouelleil A."/>
            <person name="Alvarado L."/>
            <person name="Arachchi H.M."/>
            <person name="Berlin A."/>
            <person name="Brown A."/>
            <person name="Chapman S.B."/>
            <person name="Chen Z."/>
            <person name="Dunbar C."/>
            <person name="Freedman E."/>
            <person name="Gearin G."/>
            <person name="Goldberg J."/>
            <person name="Griggs A."/>
            <person name="Gujja S."/>
            <person name="Heiman D."/>
            <person name="Howarth C."/>
            <person name="Larson L."/>
            <person name="Lui A."/>
            <person name="MacDonald P.J.P."/>
            <person name="Montmayeur A."/>
            <person name="Murphy C."/>
            <person name="Neiman D."/>
            <person name="Pearson M."/>
            <person name="Priest M."/>
            <person name="Roberts A."/>
            <person name="Saif S."/>
            <person name="Shea T."/>
            <person name="Shenoy N."/>
            <person name="Sisk P."/>
            <person name="Stolte C."/>
            <person name="Sykes S."/>
            <person name="Wortman J."/>
            <person name="Nusbaum C."/>
            <person name="Birren B."/>
        </authorList>
    </citation>
    <scope>NUCLEOTIDE SEQUENCE [LARGE SCALE GENOMIC DNA]</scope>
    <source>
        <strain evidence="2">HDV247</strain>
    </source>
</reference>
<dbReference type="PANTHER" id="PTHR42877">
    <property type="entry name" value="L-ORNITHINE N(5)-MONOOXYGENASE-RELATED"/>
    <property type="match status" value="1"/>
</dbReference>
<accession>W9NM19</accession>
<dbReference type="InterPro" id="IPR036188">
    <property type="entry name" value="FAD/NAD-bd_sf"/>
</dbReference>
<protein>
    <recommendedName>
        <fullName evidence="3">Monooxygenase</fullName>
    </recommendedName>
</protein>